<organism evidence="2 3">
    <name type="scientific">Phytopseudomonas flavescens</name>
    <dbReference type="NCBI Taxonomy" id="29435"/>
    <lineage>
        <taxon>Bacteria</taxon>
        <taxon>Pseudomonadati</taxon>
        <taxon>Pseudomonadota</taxon>
        <taxon>Gammaproteobacteria</taxon>
        <taxon>Pseudomonadales</taxon>
        <taxon>Pseudomonadaceae</taxon>
        <taxon>Phytopseudomonas</taxon>
    </lineage>
</organism>
<evidence type="ECO:0000256" key="1">
    <source>
        <dbReference type="SAM" id="MobiDB-lite"/>
    </source>
</evidence>
<proteinExistence type="predicted"/>
<feature type="region of interest" description="Disordered" evidence="1">
    <location>
        <begin position="176"/>
        <end position="233"/>
    </location>
</feature>
<dbReference type="EMBL" id="FNDG01000007">
    <property type="protein sequence ID" value="SDH76656.1"/>
    <property type="molecule type" value="Genomic_DNA"/>
</dbReference>
<dbReference type="AlphaFoldDB" id="A0A1G8F3E6"/>
<name>A0A1G8F3E6_9GAMM</name>
<accession>A0A1G8F3E6</accession>
<feature type="region of interest" description="Disordered" evidence="1">
    <location>
        <begin position="1"/>
        <end position="48"/>
    </location>
</feature>
<protein>
    <submittedName>
        <fullName evidence="2">Uncharacterized protein</fullName>
    </submittedName>
</protein>
<dbReference type="Proteomes" id="UP000198606">
    <property type="component" value="Unassembled WGS sequence"/>
</dbReference>
<sequence>MPRTPAPIRAYWLAPPAPPPEPPEPPAPPVPPEPVPLPAPPVPPPLPPVPPGIGSEPAPVPLPVPVPVPGTVVLPSVPGVVVPGVVVPGVRVPLSLGGAPGVVGDVGAVVPGAGALESATAGRTAPANRPPSTMAGILILFIVITFHPGWWASSPAFFNEASAPYTRPAVVQQCSASRINGRQPRSASVNSASQGSASCSGVTLSLASTRSIGSTSRMPNSANNSRTSSPPAQ</sequence>
<dbReference type="STRING" id="29435.SAMN05216588_107115"/>
<evidence type="ECO:0000313" key="3">
    <source>
        <dbReference type="Proteomes" id="UP000198606"/>
    </source>
</evidence>
<feature type="compositionally biased region" description="Pro residues" evidence="1">
    <location>
        <begin position="15"/>
        <end position="48"/>
    </location>
</feature>
<evidence type="ECO:0000313" key="2">
    <source>
        <dbReference type="EMBL" id="SDH76656.1"/>
    </source>
</evidence>
<reference evidence="2 3" key="1">
    <citation type="submission" date="2016-10" db="EMBL/GenBank/DDBJ databases">
        <authorList>
            <person name="de Groot N.N."/>
        </authorList>
    </citation>
    <scope>NUCLEOTIDE SEQUENCE [LARGE SCALE GENOMIC DNA]</scope>
    <source>
        <strain evidence="2 3">LMG 18387</strain>
    </source>
</reference>
<gene>
    <name evidence="2" type="ORF">SAMN05216588_107115</name>
</gene>